<evidence type="ECO:0000256" key="3">
    <source>
        <dbReference type="ARBA" id="ARBA00022989"/>
    </source>
</evidence>
<dbReference type="SUPFAM" id="SSF103481">
    <property type="entry name" value="Multidrug resistance efflux transporter EmrE"/>
    <property type="match status" value="1"/>
</dbReference>
<feature type="domain" description="DUF3955" evidence="6">
    <location>
        <begin position="47"/>
        <end position="100"/>
    </location>
</feature>
<evidence type="ECO:0000259" key="6">
    <source>
        <dbReference type="Pfam" id="PF13127"/>
    </source>
</evidence>
<evidence type="ECO:0000313" key="7">
    <source>
        <dbReference type="EMBL" id="KDQ63625.1"/>
    </source>
</evidence>
<dbReference type="STRING" id="933084.A0A067QBS9"/>
<dbReference type="GO" id="GO:0000329">
    <property type="term" value="C:fungal-type vacuole membrane"/>
    <property type="evidence" value="ECO:0007669"/>
    <property type="project" value="TreeGrafter"/>
</dbReference>
<dbReference type="AlphaFoldDB" id="A0A067QBS9"/>
<feature type="transmembrane region" description="Helical" evidence="5">
    <location>
        <begin position="267"/>
        <end position="285"/>
    </location>
</feature>
<evidence type="ECO:0000313" key="8">
    <source>
        <dbReference type="Proteomes" id="UP000027265"/>
    </source>
</evidence>
<keyword evidence="4 5" id="KW-0472">Membrane</keyword>
<dbReference type="PANTHER" id="PTHR23051">
    <property type="entry name" value="SOLUTE CARRIER FAMILY 35, MEMBER F5"/>
    <property type="match status" value="1"/>
</dbReference>
<evidence type="ECO:0000256" key="2">
    <source>
        <dbReference type="ARBA" id="ARBA00022692"/>
    </source>
</evidence>
<feature type="transmembrane region" description="Helical" evidence="5">
    <location>
        <begin position="333"/>
        <end position="354"/>
    </location>
</feature>
<gene>
    <name evidence="7" type="ORF">JAAARDRAFT_53817</name>
</gene>
<feature type="transmembrane region" description="Helical" evidence="5">
    <location>
        <begin position="47"/>
        <end position="68"/>
    </location>
</feature>
<dbReference type="PANTHER" id="PTHR23051:SF0">
    <property type="entry name" value="SOLUTE CARRIER FAMILY 35 MEMBER F5"/>
    <property type="match status" value="1"/>
</dbReference>
<feature type="transmembrane region" description="Helical" evidence="5">
    <location>
        <begin position="361"/>
        <end position="381"/>
    </location>
</feature>
<dbReference type="OrthoDB" id="1436450at2759"/>
<keyword evidence="3 5" id="KW-1133">Transmembrane helix</keyword>
<evidence type="ECO:0000256" key="1">
    <source>
        <dbReference type="ARBA" id="ARBA00004141"/>
    </source>
</evidence>
<accession>A0A067QBS9</accession>
<feature type="transmembrane region" description="Helical" evidence="5">
    <location>
        <begin position="184"/>
        <end position="208"/>
    </location>
</feature>
<keyword evidence="8" id="KW-1185">Reference proteome</keyword>
<feature type="transmembrane region" description="Helical" evidence="5">
    <location>
        <begin position="297"/>
        <end position="321"/>
    </location>
</feature>
<dbReference type="InParanoid" id="A0A067QBS9"/>
<evidence type="ECO:0000256" key="5">
    <source>
        <dbReference type="SAM" id="Phobius"/>
    </source>
</evidence>
<organism evidence="7 8">
    <name type="scientific">Jaapia argillacea MUCL 33604</name>
    <dbReference type="NCBI Taxonomy" id="933084"/>
    <lineage>
        <taxon>Eukaryota</taxon>
        <taxon>Fungi</taxon>
        <taxon>Dikarya</taxon>
        <taxon>Basidiomycota</taxon>
        <taxon>Agaricomycotina</taxon>
        <taxon>Agaricomycetes</taxon>
        <taxon>Agaricomycetidae</taxon>
        <taxon>Jaapiales</taxon>
        <taxon>Jaapiaceae</taxon>
        <taxon>Jaapia</taxon>
    </lineage>
</organism>
<dbReference type="HOGENOM" id="CLU_026578_1_0_1"/>
<dbReference type="InterPro" id="IPR025016">
    <property type="entry name" value="DUF3955"/>
</dbReference>
<name>A0A067QBS9_9AGAM</name>
<dbReference type="Proteomes" id="UP000027265">
    <property type="component" value="Unassembled WGS sequence"/>
</dbReference>
<dbReference type="FunCoup" id="A0A067QBS9">
    <property type="interactions" value="119"/>
</dbReference>
<reference evidence="8" key="1">
    <citation type="journal article" date="2014" name="Proc. Natl. Acad. Sci. U.S.A.">
        <title>Extensive sampling of basidiomycete genomes demonstrates inadequacy of the white-rot/brown-rot paradigm for wood decay fungi.</title>
        <authorList>
            <person name="Riley R."/>
            <person name="Salamov A.A."/>
            <person name="Brown D.W."/>
            <person name="Nagy L.G."/>
            <person name="Floudas D."/>
            <person name="Held B.W."/>
            <person name="Levasseur A."/>
            <person name="Lombard V."/>
            <person name="Morin E."/>
            <person name="Otillar R."/>
            <person name="Lindquist E.A."/>
            <person name="Sun H."/>
            <person name="LaButti K.M."/>
            <person name="Schmutz J."/>
            <person name="Jabbour D."/>
            <person name="Luo H."/>
            <person name="Baker S.E."/>
            <person name="Pisabarro A.G."/>
            <person name="Walton J.D."/>
            <person name="Blanchette R.A."/>
            <person name="Henrissat B."/>
            <person name="Martin F."/>
            <person name="Cullen D."/>
            <person name="Hibbett D.S."/>
            <person name="Grigoriev I.V."/>
        </authorList>
    </citation>
    <scope>NUCLEOTIDE SEQUENCE [LARGE SCALE GENOMIC DNA]</scope>
    <source>
        <strain evidence="8">MUCL 33604</strain>
    </source>
</reference>
<feature type="transmembrane region" description="Helical" evidence="5">
    <location>
        <begin position="387"/>
        <end position="405"/>
    </location>
</feature>
<feature type="transmembrane region" description="Helical" evidence="5">
    <location>
        <begin position="160"/>
        <end position="178"/>
    </location>
</feature>
<feature type="transmembrane region" description="Helical" evidence="5">
    <location>
        <begin position="80"/>
        <end position="99"/>
    </location>
</feature>
<keyword evidence="2 5" id="KW-0812">Transmembrane</keyword>
<dbReference type="InterPro" id="IPR037185">
    <property type="entry name" value="EmrE-like"/>
</dbReference>
<evidence type="ECO:0000256" key="4">
    <source>
        <dbReference type="ARBA" id="ARBA00023136"/>
    </source>
</evidence>
<proteinExistence type="predicted"/>
<protein>
    <recommendedName>
        <fullName evidence="6">DUF3955 domain-containing protein</fullName>
    </recommendedName>
</protein>
<dbReference type="EMBL" id="KL197710">
    <property type="protein sequence ID" value="KDQ63625.1"/>
    <property type="molecule type" value="Genomic_DNA"/>
</dbReference>
<feature type="transmembrane region" description="Helical" evidence="5">
    <location>
        <begin position="215"/>
        <end position="233"/>
    </location>
</feature>
<dbReference type="Pfam" id="PF13127">
    <property type="entry name" value="DUF3955"/>
    <property type="match status" value="1"/>
</dbReference>
<sequence>MIDNEPTTESDATFEMDTFNSPMPEPEQARLKGKAVSTEVVLNKRDYAIGICLLLVVVFLWTSSNFVTQDLFEDGYEKPFLVTYLNTSAFTLYLLPFLIRRLWSRWKGGQTALSSDGARVGYQSLANDPEQADDVVLREPSAERITIVEEELPPLTLRETAQLAFIFCFFWFIANWAVNASLDYTSVASATILSAMSGFFTLVIGRVFGVEHLTVAKVGAVLTSFAGVVLVSLSDSSKPQPSGSPRPSPSLVATATDEGSQPMLGDALALLGAIFYALYVILLKVRIRSESRIDMQLFFGFVGLFNVLSCWPIGLVLHLAGVERFELPSSRRAVIALLINMAITWSSDYIYVLAMLKTTPLVVTVGLSLTIPLAVVGDFLLSKPVKGQVILGAVLVIASFVAIGVDDSDSAGKEKIIVVDSAVGEEGADQVDGDPDETIDGR</sequence>
<comment type="subcellular location">
    <subcellularLocation>
        <location evidence="1">Membrane</location>
        <topology evidence="1">Multi-pass membrane protein</topology>
    </subcellularLocation>
</comment>